<keyword evidence="2" id="KW-0694">RNA-binding</keyword>
<keyword evidence="2" id="KW-0820">tRNA-binding</keyword>
<gene>
    <name evidence="2 3" type="primary">dtd</name>
    <name evidence="3" type="ORF">ABLV49_18250</name>
</gene>
<comment type="catalytic activity">
    <reaction evidence="2">
        <text>a D-aminoacyl-tRNA + H2O = a tRNA + a D-alpha-amino acid + H(+)</text>
        <dbReference type="Rhea" id="RHEA:13953"/>
        <dbReference type="Rhea" id="RHEA-COMP:10123"/>
        <dbReference type="Rhea" id="RHEA-COMP:10124"/>
        <dbReference type="ChEBI" id="CHEBI:15377"/>
        <dbReference type="ChEBI" id="CHEBI:15378"/>
        <dbReference type="ChEBI" id="CHEBI:59871"/>
        <dbReference type="ChEBI" id="CHEBI:78442"/>
        <dbReference type="ChEBI" id="CHEBI:79333"/>
        <dbReference type="EC" id="3.1.1.96"/>
    </reaction>
</comment>
<dbReference type="PANTHER" id="PTHR10472:SF5">
    <property type="entry name" value="D-AMINOACYL-TRNA DEACYLASE 1"/>
    <property type="match status" value="1"/>
</dbReference>
<comment type="subunit">
    <text evidence="2">Homodimer.</text>
</comment>
<dbReference type="GO" id="GO:0005737">
    <property type="term" value="C:cytoplasm"/>
    <property type="evidence" value="ECO:0007669"/>
    <property type="project" value="UniProtKB-SubCell"/>
</dbReference>
<dbReference type="HAMAP" id="MF_00518">
    <property type="entry name" value="Deacylase_Dtd"/>
    <property type="match status" value="1"/>
</dbReference>
<comment type="domain">
    <text evidence="2">A Gly-cisPro motif from one monomer fits into the active site of the other monomer to allow specific chiral rejection of L-amino acids.</text>
</comment>
<accession>A0AAU7LQ97</accession>
<dbReference type="EC" id="3.1.1.96" evidence="2"/>
<protein>
    <recommendedName>
        <fullName evidence="2">D-aminoacyl-tRNA deacylase</fullName>
        <shortName evidence="2">DTD</shortName>
        <ecNumber evidence="2">3.1.1.96</ecNumber>
    </recommendedName>
    <alternativeName>
        <fullName evidence="2">Gly-tRNA(Ala) deacylase</fullName>
        <ecNumber evidence="2">3.1.1.-</ecNumber>
    </alternativeName>
</protein>
<dbReference type="GO" id="GO:0019478">
    <property type="term" value="P:D-amino acid catabolic process"/>
    <property type="evidence" value="ECO:0007669"/>
    <property type="project" value="UniProtKB-UniRule"/>
</dbReference>
<feature type="short sequence motif" description="Gly-cisPro motif, important for rejection of L-amino acids" evidence="2">
    <location>
        <begin position="142"/>
        <end position="143"/>
    </location>
</feature>
<dbReference type="CDD" id="cd00563">
    <property type="entry name" value="Dtyr_deacylase"/>
    <property type="match status" value="1"/>
</dbReference>
<dbReference type="RefSeq" id="WP_349278667.1">
    <property type="nucleotide sequence ID" value="NZ_CP157675.1"/>
</dbReference>
<evidence type="ECO:0000313" key="3">
    <source>
        <dbReference type="EMBL" id="XBP69795.1"/>
    </source>
</evidence>
<evidence type="ECO:0000256" key="1">
    <source>
        <dbReference type="ARBA" id="ARBA00009673"/>
    </source>
</evidence>
<comment type="similarity">
    <text evidence="1 2">Belongs to the DTD family.</text>
</comment>
<dbReference type="GO" id="GO:0043908">
    <property type="term" value="F:Ser(Gly)-tRNA(Ala) hydrolase activity"/>
    <property type="evidence" value="ECO:0007669"/>
    <property type="project" value="UniProtKB-UniRule"/>
</dbReference>
<dbReference type="GO" id="GO:0106026">
    <property type="term" value="F:Gly-tRNA(Ala) deacylase activity"/>
    <property type="evidence" value="ECO:0007669"/>
    <property type="project" value="UniProtKB-UniRule"/>
</dbReference>
<dbReference type="InterPro" id="IPR023509">
    <property type="entry name" value="DTD-like_sf"/>
</dbReference>
<dbReference type="InterPro" id="IPR003732">
    <property type="entry name" value="Daa-tRNA_deacyls_DTD"/>
</dbReference>
<name>A0AAU7LQ97_9BURK</name>
<proteinExistence type="inferred from homology"/>
<keyword evidence="2" id="KW-0963">Cytoplasm</keyword>
<dbReference type="NCBIfam" id="TIGR00256">
    <property type="entry name" value="D-aminoacyl-tRNA deacylase"/>
    <property type="match status" value="1"/>
</dbReference>
<dbReference type="GO" id="GO:0000049">
    <property type="term" value="F:tRNA binding"/>
    <property type="evidence" value="ECO:0007669"/>
    <property type="project" value="UniProtKB-UniRule"/>
</dbReference>
<evidence type="ECO:0000256" key="2">
    <source>
        <dbReference type="HAMAP-Rule" id="MF_00518"/>
    </source>
</evidence>
<dbReference type="GO" id="GO:0051500">
    <property type="term" value="F:D-tyrosyl-tRNA(Tyr) deacylase activity"/>
    <property type="evidence" value="ECO:0007669"/>
    <property type="project" value="TreeGrafter"/>
</dbReference>
<dbReference type="AlphaFoldDB" id="A0AAU7LQ97"/>
<comment type="catalytic activity">
    <reaction evidence="2">
        <text>glycyl-tRNA(Ala) + H2O = tRNA(Ala) + glycine + H(+)</text>
        <dbReference type="Rhea" id="RHEA:53744"/>
        <dbReference type="Rhea" id="RHEA-COMP:9657"/>
        <dbReference type="Rhea" id="RHEA-COMP:13640"/>
        <dbReference type="ChEBI" id="CHEBI:15377"/>
        <dbReference type="ChEBI" id="CHEBI:15378"/>
        <dbReference type="ChEBI" id="CHEBI:57305"/>
        <dbReference type="ChEBI" id="CHEBI:78442"/>
        <dbReference type="ChEBI" id="CHEBI:78522"/>
    </reaction>
</comment>
<dbReference type="PANTHER" id="PTHR10472">
    <property type="entry name" value="D-TYROSYL-TRNA TYR DEACYLASE"/>
    <property type="match status" value="1"/>
</dbReference>
<comment type="function">
    <text evidence="2">An aminoacyl-tRNA editing enzyme that deacylates mischarged D-aminoacyl-tRNAs. Also deacylates mischarged glycyl-tRNA(Ala), protecting cells against glycine mischarging by AlaRS. Acts via tRNA-based rather than protein-based catalysis; rejects L-amino acids rather than detecting D-amino acids in the active site. By recycling D-aminoacyl-tRNA to D-amino acids and free tRNA molecules, this enzyme counteracts the toxicity associated with the formation of D-aminoacyl-tRNA entities in vivo and helps enforce protein L-homochirality.</text>
</comment>
<dbReference type="SUPFAM" id="SSF69500">
    <property type="entry name" value="DTD-like"/>
    <property type="match status" value="1"/>
</dbReference>
<dbReference type="EC" id="3.1.1.-" evidence="2"/>
<dbReference type="EMBL" id="CP157675">
    <property type="protein sequence ID" value="XBP69795.1"/>
    <property type="molecule type" value="Genomic_DNA"/>
</dbReference>
<reference evidence="3" key="1">
    <citation type="submission" date="2024-05" db="EMBL/GenBank/DDBJ databases">
        <authorList>
            <person name="Bunk B."/>
            <person name="Swiderski J."/>
            <person name="Sproer C."/>
            <person name="Thiel V."/>
        </authorList>
    </citation>
    <scope>NUCLEOTIDE SEQUENCE</scope>
    <source>
        <strain evidence="3">DSM 17735</strain>
    </source>
</reference>
<dbReference type="FunFam" id="3.50.80.10:FF:000001">
    <property type="entry name" value="D-aminoacyl-tRNA deacylase"/>
    <property type="match status" value="1"/>
</dbReference>
<sequence length="154" mass="16119">MKAVLQRVAEARVVVDGEIVGQIGRGLLVLVCAERGDAEAQADKLLAKILKLRIFSDAAGKMNRSVQDVDGQGACGGLLVVSQFTLAADVSGGNRPSFTGAAAPDEGLRLYDYFVAQARAAHPQVETGRFAADMQVHLVNDGPVTIPLHIAPSA</sequence>
<organism evidence="3">
    <name type="scientific">Polaromonas hydrogenivorans</name>
    <dbReference type="NCBI Taxonomy" id="335476"/>
    <lineage>
        <taxon>Bacteria</taxon>
        <taxon>Pseudomonadati</taxon>
        <taxon>Pseudomonadota</taxon>
        <taxon>Betaproteobacteria</taxon>
        <taxon>Burkholderiales</taxon>
        <taxon>Comamonadaceae</taxon>
        <taxon>Polaromonas</taxon>
    </lineage>
</organism>
<comment type="subcellular location">
    <subcellularLocation>
        <location evidence="2">Cytoplasm</location>
    </subcellularLocation>
</comment>
<dbReference type="Gene3D" id="3.50.80.10">
    <property type="entry name" value="D-tyrosyl-tRNA(Tyr) deacylase"/>
    <property type="match status" value="1"/>
</dbReference>
<dbReference type="Pfam" id="PF02580">
    <property type="entry name" value="Tyr_Deacylase"/>
    <property type="match status" value="1"/>
</dbReference>
<keyword evidence="2 3" id="KW-0378">Hydrolase</keyword>